<comment type="caution">
    <text evidence="2">The sequence shown here is derived from an EMBL/GenBank/DDBJ whole genome shotgun (WGS) entry which is preliminary data.</text>
</comment>
<proteinExistence type="predicted"/>
<accession>A0ABP9YX10</accession>
<keyword evidence="3" id="KW-1185">Reference proteome</keyword>
<dbReference type="InterPro" id="IPR036047">
    <property type="entry name" value="F-box-like_dom_sf"/>
</dbReference>
<protein>
    <recommendedName>
        <fullName evidence="1">F-box domain-containing protein</fullName>
    </recommendedName>
</protein>
<reference evidence="2 3" key="1">
    <citation type="submission" date="2024-04" db="EMBL/GenBank/DDBJ databases">
        <title>genome sequences of Mucor flavus KT1a and Helicostylum pulchrum KT1b strains isolated from the surface of a dry-aged beef.</title>
        <authorList>
            <person name="Toyotome T."/>
            <person name="Hosono M."/>
            <person name="Torimaru M."/>
            <person name="Fukuda K."/>
            <person name="Mikami N."/>
        </authorList>
    </citation>
    <scope>NUCLEOTIDE SEQUENCE [LARGE SCALE GENOMIC DNA]</scope>
    <source>
        <strain evidence="2 3">KT1a</strain>
    </source>
</reference>
<evidence type="ECO:0000259" key="1">
    <source>
        <dbReference type="Pfam" id="PF12937"/>
    </source>
</evidence>
<dbReference type="Proteomes" id="UP001473302">
    <property type="component" value="Unassembled WGS sequence"/>
</dbReference>
<dbReference type="SUPFAM" id="SSF81383">
    <property type="entry name" value="F-box domain"/>
    <property type="match status" value="1"/>
</dbReference>
<organism evidence="2 3">
    <name type="scientific">Mucor flavus</name>
    <dbReference type="NCBI Taxonomy" id="439312"/>
    <lineage>
        <taxon>Eukaryota</taxon>
        <taxon>Fungi</taxon>
        <taxon>Fungi incertae sedis</taxon>
        <taxon>Mucoromycota</taxon>
        <taxon>Mucoromycotina</taxon>
        <taxon>Mucoromycetes</taxon>
        <taxon>Mucorales</taxon>
        <taxon>Mucorineae</taxon>
        <taxon>Mucoraceae</taxon>
        <taxon>Mucor</taxon>
    </lineage>
</organism>
<dbReference type="InterPro" id="IPR001810">
    <property type="entry name" value="F-box_dom"/>
</dbReference>
<evidence type="ECO:0000313" key="2">
    <source>
        <dbReference type="EMBL" id="GAA5811387.1"/>
    </source>
</evidence>
<dbReference type="CDD" id="cd09917">
    <property type="entry name" value="F-box_SF"/>
    <property type="match status" value="1"/>
</dbReference>
<dbReference type="EMBL" id="BAABUK010000009">
    <property type="protein sequence ID" value="GAA5811387.1"/>
    <property type="molecule type" value="Genomic_DNA"/>
</dbReference>
<dbReference type="Pfam" id="PF12937">
    <property type="entry name" value="F-box-like"/>
    <property type="match status" value="1"/>
</dbReference>
<feature type="domain" description="F-box" evidence="1">
    <location>
        <begin position="9"/>
        <end position="44"/>
    </location>
</feature>
<gene>
    <name evidence="2" type="ORF">MFLAVUS_004822</name>
</gene>
<name>A0ABP9YX10_9FUNG</name>
<dbReference type="Gene3D" id="1.20.1280.50">
    <property type="match status" value="1"/>
</dbReference>
<evidence type="ECO:0000313" key="3">
    <source>
        <dbReference type="Proteomes" id="UP001473302"/>
    </source>
</evidence>
<sequence>MLNYSQQSWSDLPEELLQCVFQQVHDNKTIFQCQLVCKSWKWPAKRIVYQTINISSYGTQIKKLFGTLQSLKHLGERVNTINFNVTVRNLENPWDQKGYFEKLAAYCPNVKVITSQKP</sequence>